<dbReference type="EMBL" id="KI925459">
    <property type="protein sequence ID" value="ETW80347.1"/>
    <property type="molecule type" value="Genomic_DNA"/>
</dbReference>
<accession>W4K3G4</accession>
<dbReference type="RefSeq" id="XP_009547109.1">
    <property type="nucleotide sequence ID" value="XM_009548814.1"/>
</dbReference>
<dbReference type="PANTHER" id="PTHR28052:SF1">
    <property type="entry name" value="UPF0545 PROTEIN C22ORF39"/>
    <property type="match status" value="1"/>
</dbReference>
<dbReference type="AlphaFoldDB" id="W4K3G4"/>
<evidence type="ECO:0000313" key="1">
    <source>
        <dbReference type="EMBL" id="ETW80347.1"/>
    </source>
</evidence>
<dbReference type="Pfam" id="PF11326">
    <property type="entry name" value="PANTS-like"/>
    <property type="match status" value="1"/>
</dbReference>
<dbReference type="PANTHER" id="PTHR28052">
    <property type="entry name" value="UPF0545 PROTEIN C22ORF39"/>
    <property type="match status" value="1"/>
</dbReference>
<evidence type="ECO:0008006" key="3">
    <source>
        <dbReference type="Google" id="ProtNLM"/>
    </source>
</evidence>
<name>W4K3G4_HETIT</name>
<sequence>MSESTQAFRAVVQQEEARLQKEFPTPEDIPTCMTLFDEFLRCNVVGSQFKSLYRYGEMAKCTPKMDEFKYCMSIKSLHPEEKRAEWIRHRAEYWARKRLTMSSENVWEVRTEPLQNYPPPPNFTVVVDSSTAIH</sequence>
<evidence type="ECO:0000313" key="2">
    <source>
        <dbReference type="Proteomes" id="UP000030671"/>
    </source>
</evidence>
<proteinExistence type="predicted"/>
<dbReference type="GeneID" id="20666497"/>
<gene>
    <name evidence="1" type="ORF">HETIRDRAFT_115725</name>
</gene>
<reference evidence="1 2" key="1">
    <citation type="journal article" date="2012" name="New Phytol.">
        <title>Insight into trade-off between wood decay and parasitism from the genome of a fungal forest pathogen.</title>
        <authorList>
            <person name="Olson A."/>
            <person name="Aerts A."/>
            <person name="Asiegbu F."/>
            <person name="Belbahri L."/>
            <person name="Bouzid O."/>
            <person name="Broberg A."/>
            <person name="Canback B."/>
            <person name="Coutinho P.M."/>
            <person name="Cullen D."/>
            <person name="Dalman K."/>
            <person name="Deflorio G."/>
            <person name="van Diepen L.T."/>
            <person name="Dunand C."/>
            <person name="Duplessis S."/>
            <person name="Durling M."/>
            <person name="Gonthier P."/>
            <person name="Grimwood J."/>
            <person name="Fossdal C.G."/>
            <person name="Hansson D."/>
            <person name="Henrissat B."/>
            <person name="Hietala A."/>
            <person name="Himmelstrand K."/>
            <person name="Hoffmeister D."/>
            <person name="Hogberg N."/>
            <person name="James T.Y."/>
            <person name="Karlsson M."/>
            <person name="Kohler A."/>
            <person name="Kues U."/>
            <person name="Lee Y.H."/>
            <person name="Lin Y.C."/>
            <person name="Lind M."/>
            <person name="Lindquist E."/>
            <person name="Lombard V."/>
            <person name="Lucas S."/>
            <person name="Lunden K."/>
            <person name="Morin E."/>
            <person name="Murat C."/>
            <person name="Park J."/>
            <person name="Raffaello T."/>
            <person name="Rouze P."/>
            <person name="Salamov A."/>
            <person name="Schmutz J."/>
            <person name="Solheim H."/>
            <person name="Stahlberg J."/>
            <person name="Velez H."/>
            <person name="de Vries R.P."/>
            <person name="Wiebenga A."/>
            <person name="Woodward S."/>
            <person name="Yakovlev I."/>
            <person name="Garbelotto M."/>
            <person name="Martin F."/>
            <person name="Grigoriev I.V."/>
            <person name="Stenlid J."/>
        </authorList>
    </citation>
    <scope>NUCLEOTIDE SEQUENCE [LARGE SCALE GENOMIC DNA]</scope>
    <source>
        <strain evidence="1 2">TC 32-1</strain>
    </source>
</reference>
<protein>
    <recommendedName>
        <fullName evidence="3">Early meiotic induction protein 1</fullName>
    </recommendedName>
</protein>
<dbReference type="KEGG" id="hir:HETIRDRAFT_115725"/>
<dbReference type="STRING" id="747525.W4K3G4"/>
<keyword evidence="2" id="KW-1185">Reference proteome</keyword>
<organism evidence="1 2">
    <name type="scientific">Heterobasidion irregulare (strain TC 32-1)</name>
    <dbReference type="NCBI Taxonomy" id="747525"/>
    <lineage>
        <taxon>Eukaryota</taxon>
        <taxon>Fungi</taxon>
        <taxon>Dikarya</taxon>
        <taxon>Basidiomycota</taxon>
        <taxon>Agaricomycotina</taxon>
        <taxon>Agaricomycetes</taxon>
        <taxon>Russulales</taxon>
        <taxon>Bondarzewiaceae</taxon>
        <taxon>Heterobasidion</taxon>
        <taxon>Heterobasidion annosum species complex</taxon>
    </lineage>
</organism>
<dbReference type="Proteomes" id="UP000030671">
    <property type="component" value="Unassembled WGS sequence"/>
</dbReference>
<dbReference type="InterPro" id="IPR021475">
    <property type="entry name" value="Pants/Emi1-like"/>
</dbReference>
<dbReference type="InParanoid" id="W4K3G4"/>
<dbReference type="OrthoDB" id="2017405at2759"/>
<dbReference type="eggNOG" id="ENOG502S419">
    <property type="taxonomic scope" value="Eukaryota"/>
</dbReference>
<dbReference type="HOGENOM" id="CLU_131110_1_0_1"/>